<reference evidence="2" key="1">
    <citation type="submission" date="2018-05" db="EMBL/GenBank/DDBJ databases">
        <authorList>
            <person name="Lanie J.A."/>
            <person name="Ng W.-L."/>
            <person name="Kazmierczak K.M."/>
            <person name="Andrzejewski T.M."/>
            <person name="Davidsen T.M."/>
            <person name="Wayne K.J."/>
            <person name="Tettelin H."/>
            <person name="Glass J.I."/>
            <person name="Rusch D."/>
            <person name="Podicherti R."/>
            <person name="Tsui H.-C.T."/>
            <person name="Winkler M.E."/>
        </authorList>
    </citation>
    <scope>NUCLEOTIDE SEQUENCE</scope>
</reference>
<accession>A0A382GDU6</accession>
<feature type="region of interest" description="Disordered" evidence="1">
    <location>
        <begin position="1"/>
        <end position="35"/>
    </location>
</feature>
<evidence type="ECO:0000256" key="1">
    <source>
        <dbReference type="SAM" id="MobiDB-lite"/>
    </source>
</evidence>
<protein>
    <submittedName>
        <fullName evidence="2">Uncharacterized protein</fullName>
    </submittedName>
</protein>
<organism evidence="2">
    <name type="scientific">marine metagenome</name>
    <dbReference type="NCBI Taxonomy" id="408172"/>
    <lineage>
        <taxon>unclassified sequences</taxon>
        <taxon>metagenomes</taxon>
        <taxon>ecological metagenomes</taxon>
    </lineage>
</organism>
<gene>
    <name evidence="2" type="ORF">METZ01_LOCUS225718</name>
</gene>
<evidence type="ECO:0000313" key="2">
    <source>
        <dbReference type="EMBL" id="SVB72864.1"/>
    </source>
</evidence>
<feature type="compositionally biased region" description="Polar residues" evidence="1">
    <location>
        <begin position="1"/>
        <end position="16"/>
    </location>
</feature>
<dbReference type="AlphaFoldDB" id="A0A382GDU6"/>
<name>A0A382GDU6_9ZZZZ</name>
<proteinExistence type="predicted"/>
<dbReference type="EMBL" id="UINC01054767">
    <property type="protein sequence ID" value="SVB72864.1"/>
    <property type="molecule type" value="Genomic_DNA"/>
</dbReference>
<sequence>MQINSDKNNAGRNGVNSHIKAAEESASKVSISTLS</sequence>